<gene>
    <name evidence="2" type="ORF">D0T90_02970</name>
</gene>
<dbReference type="KEGG" id="naq:D0T90_02970"/>
<reference evidence="2 3" key="1">
    <citation type="submission" date="2018-08" db="EMBL/GenBank/DDBJ databases">
        <title>Neisseria animalis ATCC 49930 complete genome.</title>
        <authorList>
            <person name="Veseli I.A."/>
            <person name="Mascarenhas dos Santos A.C."/>
            <person name="Buttler R."/>
            <person name="Pombert J.-F."/>
        </authorList>
    </citation>
    <scope>NUCLEOTIDE SEQUENCE [LARGE SCALE GENOMIC DNA]</scope>
    <source>
        <strain evidence="2 3">ATCC 49930</strain>
    </source>
</reference>
<protein>
    <submittedName>
        <fullName evidence="2">NemA protein</fullName>
    </submittedName>
</protein>
<dbReference type="PROSITE" id="PS51257">
    <property type="entry name" value="PROKAR_LIPOPROTEIN"/>
    <property type="match status" value="1"/>
</dbReference>
<feature type="chain" id="PRO_5031459568" evidence="1">
    <location>
        <begin position="22"/>
        <end position="160"/>
    </location>
</feature>
<evidence type="ECO:0000313" key="3">
    <source>
        <dbReference type="Proteomes" id="UP000325536"/>
    </source>
</evidence>
<dbReference type="AlphaFoldDB" id="A0A5P3MTQ7"/>
<sequence length="160" mass="17578">MKHIIAPVLLTALLSACTATPSGMSVGLGIGSRLGSHIGLGTSLNIPIDFDRRKTGNIDSPNILDEQIITYFDAKGNASNSAVKGGYYRQLLNKRGNDYIVQDFYGDNGRKRTDPYTLSRNQLMQFHALPENGSLTTYAYNGNVMQQQVFQNGRLISAKY</sequence>
<dbReference type="OrthoDB" id="7054253at2"/>
<dbReference type="Proteomes" id="UP000325536">
    <property type="component" value="Chromosome"/>
</dbReference>
<keyword evidence="1" id="KW-0732">Signal</keyword>
<feature type="signal peptide" evidence="1">
    <location>
        <begin position="1"/>
        <end position="21"/>
    </location>
</feature>
<keyword evidence="3" id="KW-1185">Reference proteome</keyword>
<name>A0A5P3MTQ7_NEIAN</name>
<organism evidence="2 3">
    <name type="scientific">Neisseria animalis</name>
    <dbReference type="NCBI Taxonomy" id="492"/>
    <lineage>
        <taxon>Bacteria</taxon>
        <taxon>Pseudomonadati</taxon>
        <taxon>Pseudomonadota</taxon>
        <taxon>Betaproteobacteria</taxon>
        <taxon>Neisseriales</taxon>
        <taxon>Neisseriaceae</taxon>
        <taxon>Neisseria</taxon>
    </lineage>
</organism>
<evidence type="ECO:0000256" key="1">
    <source>
        <dbReference type="SAM" id="SignalP"/>
    </source>
</evidence>
<dbReference type="EMBL" id="CP031699">
    <property type="protein sequence ID" value="QEY24944.1"/>
    <property type="molecule type" value="Genomic_DNA"/>
</dbReference>
<dbReference type="RefSeq" id="WP_123794985.1">
    <property type="nucleotide sequence ID" value="NZ_CP031699.1"/>
</dbReference>
<accession>A0A5P3MTQ7</accession>
<proteinExistence type="predicted"/>
<evidence type="ECO:0000313" key="2">
    <source>
        <dbReference type="EMBL" id="QEY24944.1"/>
    </source>
</evidence>